<dbReference type="EMBL" id="FWXD01000002">
    <property type="protein sequence ID" value="SMC18664.1"/>
    <property type="molecule type" value="Genomic_DNA"/>
</dbReference>
<accession>A0A1W1X3Y2</accession>
<dbReference type="RefSeq" id="WP_084089056.1">
    <property type="nucleotide sequence ID" value="NZ_FWXD01000002.1"/>
</dbReference>
<dbReference type="STRING" id="1121001.SAMN02745857_00604"/>
<proteinExistence type="predicted"/>
<feature type="transmembrane region" description="Helical" evidence="1">
    <location>
        <begin position="173"/>
        <end position="195"/>
    </location>
</feature>
<feature type="transmembrane region" description="Helical" evidence="1">
    <location>
        <begin position="57"/>
        <end position="76"/>
    </location>
</feature>
<dbReference type="NCBIfam" id="NF041646">
    <property type="entry name" value="VC0807_fam"/>
    <property type="match status" value="1"/>
</dbReference>
<feature type="transmembrane region" description="Helical" evidence="1">
    <location>
        <begin position="7"/>
        <end position="25"/>
    </location>
</feature>
<gene>
    <name evidence="2" type="ORF">SAMN02745857_00604</name>
</gene>
<evidence type="ECO:0008006" key="4">
    <source>
        <dbReference type="Google" id="ProtNLM"/>
    </source>
</evidence>
<dbReference type="AlphaFoldDB" id="A0A1W1X3Y2"/>
<keyword evidence="1" id="KW-1133">Transmembrane helix</keyword>
<evidence type="ECO:0000313" key="3">
    <source>
        <dbReference type="Proteomes" id="UP000192761"/>
    </source>
</evidence>
<dbReference type="OrthoDB" id="7062026at2"/>
<dbReference type="Proteomes" id="UP000192761">
    <property type="component" value="Unassembled WGS sequence"/>
</dbReference>
<feature type="transmembrane region" description="Helical" evidence="1">
    <location>
        <begin position="82"/>
        <end position="101"/>
    </location>
</feature>
<protein>
    <recommendedName>
        <fullName evidence="4">Intracellular septation protein A</fullName>
    </recommendedName>
</protein>
<keyword evidence="3" id="KW-1185">Reference proteome</keyword>
<sequence length="210" mass="23109">MRYRHLIIELIVNLLLPWVAYTLVAPRWGELNGLLASAAPPLAWSLWELARTRRVDALSGLVLAGIAASVLLMLLGGDARLVLVRESLVTGVLGLLFLITLPMRQPLVYHLGRAMSQSGQAGGDGQATSRFEQWASVPANRRTLQLMTAIWGGALVLEAVVRTWLAWTLPPARFLAIGPAIGYGIYGVMMLWTLWYRRRLRARAMTAAVA</sequence>
<evidence type="ECO:0000313" key="2">
    <source>
        <dbReference type="EMBL" id="SMC18664.1"/>
    </source>
</evidence>
<keyword evidence="1" id="KW-0812">Transmembrane</keyword>
<evidence type="ECO:0000256" key="1">
    <source>
        <dbReference type="SAM" id="Phobius"/>
    </source>
</evidence>
<keyword evidence="1" id="KW-0472">Membrane</keyword>
<reference evidence="2 3" key="1">
    <citation type="submission" date="2017-04" db="EMBL/GenBank/DDBJ databases">
        <authorList>
            <person name="Afonso C.L."/>
            <person name="Miller P.J."/>
            <person name="Scott M.A."/>
            <person name="Spackman E."/>
            <person name="Goraichik I."/>
            <person name="Dimitrov K.M."/>
            <person name="Suarez D.L."/>
            <person name="Swayne D.E."/>
        </authorList>
    </citation>
    <scope>NUCLEOTIDE SEQUENCE [LARGE SCALE GENOMIC DNA]</scope>
    <source>
        <strain evidence="2 3">DSM 23236</strain>
    </source>
</reference>
<organism evidence="2 3">
    <name type="scientific">Andreprevotia lacus DSM 23236</name>
    <dbReference type="NCBI Taxonomy" id="1121001"/>
    <lineage>
        <taxon>Bacteria</taxon>
        <taxon>Pseudomonadati</taxon>
        <taxon>Pseudomonadota</taxon>
        <taxon>Betaproteobacteria</taxon>
        <taxon>Neisseriales</taxon>
        <taxon>Chitinibacteraceae</taxon>
        <taxon>Andreprevotia</taxon>
    </lineage>
</organism>
<name>A0A1W1X3Y2_9NEIS</name>